<protein>
    <recommendedName>
        <fullName evidence="1">Halobacterial output domain-containing protein</fullName>
    </recommendedName>
</protein>
<dbReference type="Pfam" id="PF18545">
    <property type="entry name" value="HalOD1"/>
    <property type="match status" value="1"/>
</dbReference>
<dbReference type="InterPro" id="IPR040624">
    <property type="entry name" value="HalOD1"/>
</dbReference>
<sequence length="106" mass="11226">MPSEDDPADAGDVDYVATFDPDAGERASEAVLTAVATLVDARPADLAPLYEAVDPDALDALVEHARRTDAGTHQLWFAYEGFDVGVRSGGRILIQPSSIATNPDLE</sequence>
<evidence type="ECO:0000259" key="1">
    <source>
        <dbReference type="Pfam" id="PF18545"/>
    </source>
</evidence>
<reference evidence="2 3" key="1">
    <citation type="submission" date="2021-03" db="EMBL/GenBank/DDBJ databases">
        <title>Haloterrigena longa sp. nov. and Haloterrigena limicola sp. nov., extremely halophilic archaea isolated from a salt lake.</title>
        <authorList>
            <person name="Henglin C."/>
        </authorList>
    </citation>
    <scope>NUCLEOTIDE SEQUENCE [LARGE SCALE GENOMIC DNA]</scope>
    <source>
        <strain evidence="2 3">KZCA68</strain>
    </source>
</reference>
<dbReference type="EMBL" id="CP071462">
    <property type="protein sequence ID" value="QSX00756.1"/>
    <property type="molecule type" value="Genomic_DNA"/>
</dbReference>
<dbReference type="KEGG" id="hakz:J0X25_07305"/>
<name>A0A8A2VJU9_9EURY</name>
<evidence type="ECO:0000313" key="3">
    <source>
        <dbReference type="Proteomes" id="UP000663203"/>
    </source>
</evidence>
<dbReference type="GeneID" id="63187100"/>
<keyword evidence="3" id="KW-1185">Reference proteome</keyword>
<feature type="domain" description="Halobacterial output" evidence="1">
    <location>
        <begin position="25"/>
        <end position="96"/>
    </location>
</feature>
<dbReference type="Proteomes" id="UP000663203">
    <property type="component" value="Chromosome"/>
</dbReference>
<evidence type="ECO:0000313" key="2">
    <source>
        <dbReference type="EMBL" id="QSX00756.1"/>
    </source>
</evidence>
<organism evidence="2 3">
    <name type="scientific">Haloterrigena alkaliphila</name>
    <dbReference type="NCBI Taxonomy" id="2816475"/>
    <lineage>
        <taxon>Archaea</taxon>
        <taxon>Methanobacteriati</taxon>
        <taxon>Methanobacteriota</taxon>
        <taxon>Stenosarchaea group</taxon>
        <taxon>Halobacteria</taxon>
        <taxon>Halobacteriales</taxon>
        <taxon>Natrialbaceae</taxon>
        <taxon>Haloterrigena</taxon>
    </lineage>
</organism>
<dbReference type="RefSeq" id="WP_207290474.1">
    <property type="nucleotide sequence ID" value="NZ_CP071462.1"/>
</dbReference>
<dbReference type="AlphaFoldDB" id="A0A8A2VJU9"/>
<accession>A0A8A2VJU9</accession>
<gene>
    <name evidence="2" type="ORF">J0X25_07305</name>
</gene>
<proteinExistence type="predicted"/>